<accession>A0AAV2RCL8</accession>
<feature type="compositionally biased region" description="Polar residues" evidence="6">
    <location>
        <begin position="1435"/>
        <end position="1453"/>
    </location>
</feature>
<proteinExistence type="predicted"/>
<dbReference type="Proteomes" id="UP001497623">
    <property type="component" value="Unassembled WGS sequence"/>
</dbReference>
<evidence type="ECO:0000256" key="5">
    <source>
        <dbReference type="PROSITE-ProRule" id="PRU00042"/>
    </source>
</evidence>
<organism evidence="8 9">
    <name type="scientific">Meganyctiphanes norvegica</name>
    <name type="common">Northern krill</name>
    <name type="synonym">Thysanopoda norvegica</name>
    <dbReference type="NCBI Taxonomy" id="48144"/>
    <lineage>
        <taxon>Eukaryota</taxon>
        <taxon>Metazoa</taxon>
        <taxon>Ecdysozoa</taxon>
        <taxon>Arthropoda</taxon>
        <taxon>Crustacea</taxon>
        <taxon>Multicrustacea</taxon>
        <taxon>Malacostraca</taxon>
        <taxon>Eumalacostraca</taxon>
        <taxon>Eucarida</taxon>
        <taxon>Euphausiacea</taxon>
        <taxon>Euphausiidae</taxon>
        <taxon>Meganyctiphanes</taxon>
    </lineage>
</organism>
<feature type="region of interest" description="Disordered" evidence="6">
    <location>
        <begin position="916"/>
        <end position="935"/>
    </location>
</feature>
<dbReference type="SMART" id="SM00355">
    <property type="entry name" value="ZnF_C2H2"/>
    <property type="match status" value="21"/>
</dbReference>
<keyword evidence="2" id="KW-0677">Repeat</keyword>
<feature type="compositionally biased region" description="Basic and acidic residues" evidence="6">
    <location>
        <begin position="19"/>
        <end position="32"/>
    </location>
</feature>
<dbReference type="GO" id="GO:0045944">
    <property type="term" value="P:positive regulation of transcription by RNA polymerase II"/>
    <property type="evidence" value="ECO:0007669"/>
    <property type="project" value="TreeGrafter"/>
</dbReference>
<dbReference type="PANTHER" id="PTHR24403:SF67">
    <property type="entry name" value="FI01116P-RELATED"/>
    <property type="match status" value="1"/>
</dbReference>
<keyword evidence="9" id="KW-1185">Reference proteome</keyword>
<feature type="compositionally biased region" description="Acidic residues" evidence="6">
    <location>
        <begin position="916"/>
        <end position="934"/>
    </location>
</feature>
<dbReference type="PANTHER" id="PTHR24403">
    <property type="entry name" value="ZINC FINGER PROTEIN"/>
    <property type="match status" value="1"/>
</dbReference>
<dbReference type="GO" id="GO:0008270">
    <property type="term" value="F:zinc ion binding"/>
    <property type="evidence" value="ECO:0007669"/>
    <property type="project" value="UniProtKB-KW"/>
</dbReference>
<evidence type="ECO:0000256" key="2">
    <source>
        <dbReference type="ARBA" id="ARBA00022737"/>
    </source>
</evidence>
<feature type="non-terminal residue" evidence="8">
    <location>
        <position position="1"/>
    </location>
</feature>
<feature type="domain" description="C2H2-type" evidence="7">
    <location>
        <begin position="879"/>
        <end position="907"/>
    </location>
</feature>
<evidence type="ECO:0000259" key="7">
    <source>
        <dbReference type="PROSITE" id="PS50157"/>
    </source>
</evidence>
<keyword evidence="4" id="KW-0862">Zinc</keyword>
<dbReference type="Gene3D" id="3.30.160.60">
    <property type="entry name" value="Classic Zinc Finger"/>
    <property type="match status" value="3"/>
</dbReference>
<dbReference type="EMBL" id="CAXKWB010020921">
    <property type="protein sequence ID" value="CAL4122877.1"/>
    <property type="molecule type" value="Genomic_DNA"/>
</dbReference>
<keyword evidence="1" id="KW-0479">Metal-binding</keyword>
<dbReference type="PROSITE" id="PS50157">
    <property type="entry name" value="ZINC_FINGER_C2H2_2"/>
    <property type="match status" value="3"/>
</dbReference>
<sequence>NQGQSSSPGKSTVNQTLNKEIDPKLTRETRSSREMQFLAIVSAAARRDSPGAGGDGSEITSGVLGEAGQGSTEKMGLSGEALYRCGNEGCHHSTKTCVFLREHLQVCSVGSGSPFLCCYHCGKQCRQVSSLLDHLRVHGPKRFLCGVEGCNHKTTMLHNFKYHMKQDHQQSGYKHIPKDPNNKDPETQAFVVYPKDAIPAHVETHRKRKNEYSIEDLNRIPRPSISYVDLKCYHCTFSSKVRLNLLKHLQLHSKYPNGIPLKLYIVDGKGIPIPGKQPVNPVPCLHRKEMMFDTMMNLAGSSFSESKKKKEDEMGELRLKNPIPVEELEAIPKFIEEKDLHLCRIDGCNYISADAIMLKYHINTLHPDISSFPCPHCKHFIITVEKMSAHFRLHGDHLYRCGWCPYIAYKRNRVERHMKEKHVHKKLFDFILREPDDPNAPKPPEEYINQVKDSTQAGPPQKPVWQCGMCKFSSVTQQEMVNHTSLKHEIKSQYKCGYCNVRSSVRASFDAHFAAKHKNKEFRVLCMYYRLDSEDIVPLGSGTGQNTHEPLWKRNDPERIKHIRGILLDDGLRQKKIWMDHTEYGSPENDEFVCPVCGSFKNTCINTFRAHLCKEANYHRYQCELCGITNALLPSLRAHYLKTHHGSFNKNTYIDLPVEDEKEAWVENIISHQQLLIKKWRSAGGISKKDIPYSIPRVTGGSPARAATRSAVCLSRSSEDLSGGEGSPIGGVILHDSGSGQGRFTCTTCAVECRTAAGLKSHITAMHQARFKCYYCPFSSNTETAVKQHCTNKHPRLENKVQDTSLRRGIVKDENTERDILLKSAEDSFDDKGKEKEIQDTTQLQPIKTLFCNHCDFSTSSSPGYYTHMRTKHSAQRLYRCGNCQARFNTTRDGMRHNRLKHPNLKAAIVTITEEEQASSLADEDDGDIDEGLSEESVGSSIATSSDLQHTSFVKSNKAKTKKSFTLQSYVKEDPNSFSKETSSVVDSNCADECKMKEDSDGNFNSMYNCCHCDFQDEWLAVEQHVKNKHRDLPFQVKKELADKIVTEVYLYPCCHCKETSISLQQSMDHWIQNHVTLEFKPLIKLHHAGFVEKPKVEVTESTSKTVESLSVIGPKLSKIDTDPNINMDENMLKSPHQSSLSDAELEDEDLCEELTEEPPTADGLNRMAGSTNANDEIIYRCGMCKKSSKVKDIIEIHQSTMHAGKQVVMREYTREQYNQQFQLEYECGHCGEKGRRVVMNRHSEKQHPDLPPKLTKVKKPRTPKKRRISDSGPKDNIWFRCEVCQHVVKNLRSIKAHMQRHHPSSMDSYTKLAMQGSPYIPGPGTSPCTSVSSSPMQMSSPLTPVPGSIKSPATAFNPPFMCRYCSDYGETLQEMLTHHTFMHSHLEPRIINTSDESLVPSSFTKYNMSPQVHDTEAILSGAAALPSPLTTASASRRLSTEQDNTSLSSVSKLQPIGKIKNTARKSFPVPEKRSVAMKSTSKKRLSVIDESK</sequence>
<feature type="region of interest" description="Disordered" evidence="6">
    <location>
        <begin position="1"/>
        <end position="32"/>
    </location>
</feature>
<evidence type="ECO:0000256" key="6">
    <source>
        <dbReference type="SAM" id="MobiDB-lite"/>
    </source>
</evidence>
<feature type="non-terminal residue" evidence="8">
    <location>
        <position position="1493"/>
    </location>
</feature>
<dbReference type="PROSITE" id="PS00028">
    <property type="entry name" value="ZINC_FINGER_C2H2_1"/>
    <property type="match status" value="4"/>
</dbReference>
<dbReference type="InterPro" id="IPR050688">
    <property type="entry name" value="Zinc_finger/UBP_domain"/>
</dbReference>
<evidence type="ECO:0000256" key="3">
    <source>
        <dbReference type="ARBA" id="ARBA00022771"/>
    </source>
</evidence>
<feature type="region of interest" description="Disordered" evidence="6">
    <location>
        <begin position="1435"/>
        <end position="1493"/>
    </location>
</feature>
<feature type="region of interest" description="Disordered" evidence="6">
    <location>
        <begin position="1243"/>
        <end position="1272"/>
    </location>
</feature>
<feature type="region of interest" description="Disordered" evidence="6">
    <location>
        <begin position="47"/>
        <end position="72"/>
    </location>
</feature>
<dbReference type="InterPro" id="IPR013087">
    <property type="entry name" value="Znf_C2H2_type"/>
</dbReference>
<feature type="compositionally biased region" description="Basic residues" evidence="6">
    <location>
        <begin position="1256"/>
        <end position="1268"/>
    </location>
</feature>
<feature type="domain" description="C2H2-type" evidence="7">
    <location>
        <begin position="115"/>
        <end position="143"/>
    </location>
</feature>
<evidence type="ECO:0000256" key="4">
    <source>
        <dbReference type="ARBA" id="ARBA00022833"/>
    </source>
</evidence>
<keyword evidence="3 5" id="KW-0863">Zinc-finger</keyword>
<protein>
    <recommendedName>
        <fullName evidence="7">C2H2-type domain-containing protein</fullName>
    </recommendedName>
</protein>
<dbReference type="GO" id="GO:0005634">
    <property type="term" value="C:nucleus"/>
    <property type="evidence" value="ECO:0007669"/>
    <property type="project" value="TreeGrafter"/>
</dbReference>
<gene>
    <name evidence="8" type="ORF">MNOR_LOCUS23586</name>
</gene>
<name>A0AAV2RCL8_MEGNR</name>
<evidence type="ECO:0000313" key="9">
    <source>
        <dbReference type="Proteomes" id="UP001497623"/>
    </source>
</evidence>
<evidence type="ECO:0000256" key="1">
    <source>
        <dbReference type="ARBA" id="ARBA00022723"/>
    </source>
</evidence>
<evidence type="ECO:0000313" key="8">
    <source>
        <dbReference type="EMBL" id="CAL4122877.1"/>
    </source>
</evidence>
<comment type="caution">
    <text evidence="8">The sequence shown here is derived from an EMBL/GenBank/DDBJ whole genome shotgun (WGS) entry which is preliminary data.</text>
</comment>
<reference evidence="8 9" key="1">
    <citation type="submission" date="2024-05" db="EMBL/GenBank/DDBJ databases">
        <authorList>
            <person name="Wallberg A."/>
        </authorList>
    </citation>
    <scope>NUCLEOTIDE SEQUENCE [LARGE SCALE GENOMIC DNA]</scope>
</reference>
<feature type="domain" description="C2H2-type" evidence="7">
    <location>
        <begin position="1180"/>
        <end position="1208"/>
    </location>
</feature>
<feature type="compositionally biased region" description="Polar residues" evidence="6">
    <location>
        <begin position="1"/>
        <end position="18"/>
    </location>
</feature>